<reference evidence="9 10" key="1">
    <citation type="submission" date="2012-08" db="EMBL/GenBank/DDBJ databases">
        <title>Oryza genome evolution.</title>
        <authorList>
            <person name="Wing R.A."/>
        </authorList>
    </citation>
    <scope>NUCLEOTIDE SEQUENCE</scope>
</reference>
<dbReference type="Proteomes" id="UP000032180">
    <property type="component" value="Chromosome 7"/>
</dbReference>
<proteinExistence type="inferred from homology"/>
<accession>A0A0D9WV58</accession>
<feature type="domain" description="SCP" evidence="8">
    <location>
        <begin position="34"/>
        <end position="172"/>
    </location>
</feature>
<feature type="chain" id="PRO_5002349119" description="SCP domain-containing protein" evidence="7">
    <location>
        <begin position="33"/>
        <end position="512"/>
    </location>
</feature>
<evidence type="ECO:0000256" key="2">
    <source>
        <dbReference type="ARBA" id="ARBA00009923"/>
    </source>
</evidence>
<comment type="similarity">
    <text evidence="2">Belongs to the CRISP family.</text>
</comment>
<reference evidence="10" key="2">
    <citation type="submission" date="2013-12" db="EMBL/GenBank/DDBJ databases">
        <authorList>
            <person name="Yu Y."/>
            <person name="Lee S."/>
            <person name="de Baynast K."/>
            <person name="Wissotski M."/>
            <person name="Liu L."/>
            <person name="Talag J."/>
            <person name="Goicoechea J."/>
            <person name="Angelova A."/>
            <person name="Jetty R."/>
            <person name="Kudrna D."/>
            <person name="Golser W."/>
            <person name="Rivera L."/>
            <person name="Zhang J."/>
            <person name="Wing R."/>
        </authorList>
    </citation>
    <scope>NUCLEOTIDE SEQUENCE</scope>
</reference>
<dbReference type="InterPro" id="IPR018244">
    <property type="entry name" value="Allrgn_V5/Tpx1_CS"/>
</dbReference>
<feature type="domain" description="SCP" evidence="8">
    <location>
        <begin position="384"/>
        <end position="508"/>
    </location>
</feature>
<protein>
    <recommendedName>
        <fullName evidence="8">SCP domain-containing protein</fullName>
    </recommendedName>
</protein>
<dbReference type="InterPro" id="IPR014044">
    <property type="entry name" value="CAP_dom"/>
</dbReference>
<dbReference type="SMART" id="SM00198">
    <property type="entry name" value="SCP"/>
    <property type="match status" value="3"/>
</dbReference>
<evidence type="ECO:0000256" key="6">
    <source>
        <dbReference type="SAM" id="Phobius"/>
    </source>
</evidence>
<dbReference type="Gene3D" id="3.40.33.10">
    <property type="entry name" value="CAP"/>
    <property type="match status" value="3"/>
</dbReference>
<dbReference type="InterPro" id="IPR001283">
    <property type="entry name" value="CRISP-related"/>
</dbReference>
<name>A0A0D9WV58_9ORYZ</name>
<evidence type="ECO:0000256" key="3">
    <source>
        <dbReference type="ARBA" id="ARBA00022729"/>
    </source>
</evidence>
<dbReference type="AlphaFoldDB" id="A0A0D9WV58"/>
<evidence type="ECO:0000256" key="5">
    <source>
        <dbReference type="ARBA" id="ARBA00023265"/>
    </source>
</evidence>
<keyword evidence="10" id="KW-1185">Reference proteome</keyword>
<dbReference type="Gramene" id="LPERR07G01810.1">
    <property type="protein sequence ID" value="LPERR07G01810.1"/>
    <property type="gene ID" value="LPERR07G01810"/>
</dbReference>
<evidence type="ECO:0000256" key="7">
    <source>
        <dbReference type="SAM" id="SignalP"/>
    </source>
</evidence>
<dbReference type="PROSITE" id="PS01009">
    <property type="entry name" value="CRISP_1"/>
    <property type="match status" value="2"/>
</dbReference>
<dbReference type="FunFam" id="3.40.33.10:FF:000006">
    <property type="entry name" value="Putative pathogenesis-related protein 1"/>
    <property type="match status" value="1"/>
</dbReference>
<keyword evidence="3 7" id="KW-0732">Signal</keyword>
<keyword evidence="4" id="KW-1015">Disulfide bond</keyword>
<keyword evidence="5" id="KW-0611">Plant defense</keyword>
<comment type="function">
    <text evidence="1">Probably involved in the defense reaction of plants against pathogens.</text>
</comment>
<reference evidence="9" key="3">
    <citation type="submission" date="2015-04" db="UniProtKB">
        <authorList>
            <consortium name="EnsemblPlants"/>
        </authorList>
    </citation>
    <scope>IDENTIFICATION</scope>
</reference>
<dbReference type="InterPro" id="IPR035940">
    <property type="entry name" value="CAP_sf"/>
</dbReference>
<dbReference type="GO" id="GO:0098542">
    <property type="term" value="P:defense response to other organism"/>
    <property type="evidence" value="ECO:0007669"/>
    <property type="project" value="UniProtKB-ARBA"/>
</dbReference>
<dbReference type="PROSITE" id="PS01010">
    <property type="entry name" value="CRISP_2"/>
    <property type="match status" value="2"/>
</dbReference>
<evidence type="ECO:0000256" key="1">
    <source>
        <dbReference type="ARBA" id="ARBA00003143"/>
    </source>
</evidence>
<evidence type="ECO:0000259" key="8">
    <source>
        <dbReference type="SMART" id="SM00198"/>
    </source>
</evidence>
<dbReference type="EnsemblPlants" id="LPERR07G01810.1">
    <property type="protein sequence ID" value="LPERR07G01810.1"/>
    <property type="gene ID" value="LPERR07G01810"/>
</dbReference>
<dbReference type="PRINTS" id="PR00838">
    <property type="entry name" value="V5ALLERGEN"/>
</dbReference>
<dbReference type="HOGENOM" id="CLU_583150_0_0_1"/>
<dbReference type="GO" id="GO:0005576">
    <property type="term" value="C:extracellular region"/>
    <property type="evidence" value="ECO:0007669"/>
    <property type="project" value="InterPro"/>
</dbReference>
<evidence type="ECO:0000313" key="9">
    <source>
        <dbReference type="EnsemblPlants" id="LPERR07G01810.1"/>
    </source>
</evidence>
<evidence type="ECO:0000256" key="4">
    <source>
        <dbReference type="ARBA" id="ARBA00023157"/>
    </source>
</evidence>
<organism evidence="9 10">
    <name type="scientific">Leersia perrieri</name>
    <dbReference type="NCBI Taxonomy" id="77586"/>
    <lineage>
        <taxon>Eukaryota</taxon>
        <taxon>Viridiplantae</taxon>
        <taxon>Streptophyta</taxon>
        <taxon>Embryophyta</taxon>
        <taxon>Tracheophyta</taxon>
        <taxon>Spermatophyta</taxon>
        <taxon>Magnoliopsida</taxon>
        <taxon>Liliopsida</taxon>
        <taxon>Poales</taxon>
        <taxon>Poaceae</taxon>
        <taxon>BOP clade</taxon>
        <taxon>Oryzoideae</taxon>
        <taxon>Oryzeae</taxon>
        <taxon>Oryzinae</taxon>
        <taxon>Leersia</taxon>
    </lineage>
</organism>
<dbReference type="PRINTS" id="PR00837">
    <property type="entry name" value="V5TPXLIKE"/>
</dbReference>
<keyword evidence="5" id="KW-0568">Pathogenesis-related protein</keyword>
<keyword evidence="6" id="KW-1133">Transmembrane helix</keyword>
<dbReference type="SUPFAM" id="SSF55797">
    <property type="entry name" value="PR-1-like"/>
    <property type="match status" value="3"/>
</dbReference>
<keyword evidence="6" id="KW-0812">Transmembrane</keyword>
<dbReference type="PANTHER" id="PTHR10334">
    <property type="entry name" value="CYSTEINE-RICH SECRETORY PROTEIN-RELATED"/>
    <property type="match status" value="1"/>
</dbReference>
<dbReference type="CDD" id="cd05381">
    <property type="entry name" value="CAP_PR-1"/>
    <property type="match status" value="1"/>
</dbReference>
<dbReference type="eggNOG" id="KOG3017">
    <property type="taxonomic scope" value="Eukaryota"/>
</dbReference>
<keyword evidence="6" id="KW-0472">Membrane</keyword>
<dbReference type="Pfam" id="PF00188">
    <property type="entry name" value="CAP"/>
    <property type="match status" value="3"/>
</dbReference>
<feature type="transmembrane region" description="Helical" evidence="6">
    <location>
        <begin position="359"/>
        <end position="379"/>
    </location>
</feature>
<evidence type="ECO:0000313" key="10">
    <source>
        <dbReference type="Proteomes" id="UP000032180"/>
    </source>
</evidence>
<sequence length="512" mass="56143">MYPYLAPMASSSSRSILACLLLLASVLTVTTAQNSPQDFVTPHNTARANVSVGPVTWNDTVAAYAQAYANSRIGDCKLQHSNSGGLYGENLFWGSAGGNWTAASAVAAWVNEKQWYDHATNTCSAPSGYSCGHYTQVVWRSSTAIGCARVVCNGGLGVFITCNYSPPGNYRLTVEEWVLKKEWYNHVVWRNTTSIGCARVPCHPFYPNHVEEWYDYFFVISAVLLAATVSMAQNSPQDYVKARAAVGVGPVTWNETVADQAREYANVRRYNYCPMRQSKYVRRSDGKNIRVGDGLTGELAWVSMGQWYDHGSNTCEEGHFGCGDYTQVVWRNTTAIGCYETVKPIQWADYFLRVAKKGAIFAVTVVMAMVILATTAMAADFSDADKQQLVKLHNDARAAVGVTAKVTWSDTVAAKAQEHAATCSTEHIKGPYGENLWWGWSTAAGGCHERMGHRGEACTGGKECRHYTQVVWSRTTQIGCARVSTCSISGRTQTLIACNYNPPGNVEGQKPY</sequence>
<dbReference type="InterPro" id="IPR002413">
    <property type="entry name" value="V5_allergen-like"/>
</dbReference>
<dbReference type="STRING" id="77586.A0A0D9WV58"/>
<feature type="domain" description="SCP" evidence="8">
    <location>
        <begin position="234"/>
        <end position="353"/>
    </location>
</feature>
<feature type="signal peptide" evidence="7">
    <location>
        <begin position="1"/>
        <end position="32"/>
    </location>
</feature>